<evidence type="ECO:0000313" key="1">
    <source>
        <dbReference type="EMBL" id="CAI5757806.1"/>
    </source>
</evidence>
<dbReference type="PANTHER" id="PTHR12775:SF0">
    <property type="entry name" value="REPLICATION TERMINATION FACTOR 2"/>
    <property type="match status" value="1"/>
</dbReference>
<evidence type="ECO:0000313" key="2">
    <source>
        <dbReference type="Proteomes" id="UP001152885"/>
    </source>
</evidence>
<dbReference type="InterPro" id="IPR006735">
    <property type="entry name" value="Rtf2"/>
</dbReference>
<dbReference type="GO" id="GO:0006274">
    <property type="term" value="P:DNA replication termination"/>
    <property type="evidence" value="ECO:0007669"/>
    <property type="project" value="TreeGrafter"/>
</dbReference>
<dbReference type="Proteomes" id="UP001152885">
    <property type="component" value="Unassembled WGS sequence"/>
</dbReference>
<proteinExistence type="predicted"/>
<dbReference type="GO" id="GO:0005634">
    <property type="term" value="C:nucleus"/>
    <property type="evidence" value="ECO:0007669"/>
    <property type="project" value="TreeGrafter"/>
</dbReference>
<name>A0A9W4TVH3_9ASCO</name>
<dbReference type="OrthoDB" id="247013at2759"/>
<reference evidence="1" key="1">
    <citation type="submission" date="2022-12" db="EMBL/GenBank/DDBJ databases">
        <authorList>
            <person name="Brejova B."/>
        </authorList>
    </citation>
    <scope>NUCLEOTIDE SEQUENCE</scope>
</reference>
<dbReference type="EMBL" id="CANTUO010000002">
    <property type="protein sequence ID" value="CAI5757806.1"/>
    <property type="molecule type" value="Genomic_DNA"/>
</dbReference>
<keyword evidence="2" id="KW-1185">Reference proteome</keyword>
<protein>
    <recommendedName>
        <fullName evidence="3">Replication termination factor 2</fullName>
    </recommendedName>
</protein>
<sequence length="246" mass="28383">MGADGGTIAKRQDILALHSNFKDLENTKAKKGDGDEINNRFTICQISSLTLFKKDPIVGDYKGNLFIKEKILEYLLNVKLKKVKKEEKFNHISSIKDLCQINITWSVVKDVPFVICPVTKEIQKYQTFAYLRSCHCVLSYKVLKIKNSKDSDSEIKYSCPNCNKDYELIDIVLLDPLEKEESKLINDKKYEFLIDEGLTNSKLPKTKSKKDEKKKGDEIPKVDEFIRKRKLIDDDSSIDLHKKIKS</sequence>
<accession>A0A9W4TVH3</accession>
<dbReference type="Pfam" id="PF04641">
    <property type="entry name" value="Rtf2"/>
    <property type="match status" value="1"/>
</dbReference>
<gene>
    <name evidence="1" type="ORF">CANVERA_P2318</name>
</gene>
<evidence type="ECO:0008006" key="3">
    <source>
        <dbReference type="Google" id="ProtNLM"/>
    </source>
</evidence>
<comment type="caution">
    <text evidence="1">The sequence shown here is derived from an EMBL/GenBank/DDBJ whole genome shotgun (WGS) entry which is preliminary data.</text>
</comment>
<organism evidence="1 2">
    <name type="scientific">Candida verbasci</name>
    <dbReference type="NCBI Taxonomy" id="1227364"/>
    <lineage>
        <taxon>Eukaryota</taxon>
        <taxon>Fungi</taxon>
        <taxon>Dikarya</taxon>
        <taxon>Ascomycota</taxon>
        <taxon>Saccharomycotina</taxon>
        <taxon>Pichiomycetes</taxon>
        <taxon>Debaryomycetaceae</taxon>
        <taxon>Candida/Lodderomyces clade</taxon>
        <taxon>Candida</taxon>
    </lineage>
</organism>
<dbReference type="AlphaFoldDB" id="A0A9W4TVH3"/>
<dbReference type="PANTHER" id="PTHR12775">
    <property type="entry name" value="PROTEIN C20ORF43 HOMOLOG"/>
    <property type="match status" value="1"/>
</dbReference>